<name>A0ABV0JXY8_9CYAN</name>
<organism evidence="10 11">
    <name type="scientific">Leptolyngbya subtilissima DQ-A4</name>
    <dbReference type="NCBI Taxonomy" id="2933933"/>
    <lineage>
        <taxon>Bacteria</taxon>
        <taxon>Bacillati</taxon>
        <taxon>Cyanobacteriota</taxon>
        <taxon>Cyanophyceae</taxon>
        <taxon>Leptolyngbyales</taxon>
        <taxon>Leptolyngbyaceae</taxon>
        <taxon>Leptolyngbya group</taxon>
        <taxon>Leptolyngbya</taxon>
    </lineage>
</organism>
<keyword evidence="6 7" id="KW-0456">Lyase</keyword>
<dbReference type="InterPro" id="IPR029787">
    <property type="entry name" value="Nucleotide_cyclase"/>
</dbReference>
<keyword evidence="2" id="KW-0812">Transmembrane</keyword>
<evidence type="ECO:0000256" key="2">
    <source>
        <dbReference type="ARBA" id="ARBA00022692"/>
    </source>
</evidence>
<dbReference type="EMBL" id="JAMPKX010000001">
    <property type="protein sequence ID" value="MEP0945388.1"/>
    <property type="molecule type" value="Genomic_DNA"/>
</dbReference>
<dbReference type="Gene3D" id="3.30.70.1230">
    <property type="entry name" value="Nucleotide cyclase"/>
    <property type="match status" value="1"/>
</dbReference>
<evidence type="ECO:0000313" key="10">
    <source>
        <dbReference type="EMBL" id="MEP0945388.1"/>
    </source>
</evidence>
<evidence type="ECO:0000256" key="3">
    <source>
        <dbReference type="ARBA" id="ARBA00022741"/>
    </source>
</evidence>
<reference evidence="10 11" key="1">
    <citation type="submission" date="2022-04" db="EMBL/GenBank/DDBJ databases">
        <title>Positive selection, recombination, and allopatry shape intraspecific diversity of widespread and dominant cyanobacteria.</title>
        <authorList>
            <person name="Wei J."/>
            <person name="Shu W."/>
            <person name="Hu C."/>
        </authorList>
    </citation>
    <scope>NUCLEOTIDE SEQUENCE [LARGE SCALE GENOMIC DNA]</scope>
    <source>
        <strain evidence="10 11">DQ-A4</strain>
    </source>
</reference>
<dbReference type="InterPro" id="IPR050401">
    <property type="entry name" value="Cyclic_nucleotide_synthase"/>
</dbReference>
<evidence type="ECO:0000256" key="1">
    <source>
        <dbReference type="ARBA" id="ARBA00004370"/>
    </source>
</evidence>
<dbReference type="PANTHER" id="PTHR11920:SF335">
    <property type="entry name" value="GUANYLATE CYCLASE"/>
    <property type="match status" value="1"/>
</dbReference>
<dbReference type="CDD" id="cd07302">
    <property type="entry name" value="CHD"/>
    <property type="match status" value="1"/>
</dbReference>
<keyword evidence="3" id="KW-0547">Nucleotide-binding</keyword>
<dbReference type="RefSeq" id="WP_190698052.1">
    <property type="nucleotide sequence ID" value="NZ_JAMPKX010000001.1"/>
</dbReference>
<sequence>MTNASPDSGAIPGIILVAPVADSPLGPLVELLDVLRAAGYEVHQATGEDDTIAAAEATPPDLILLALEQFDTAAMRLCHRLKKRPLTRQVAIAVIGRDQALARRLRAFEFGVVDYIDQALWVEEAAARIKAQVTTHRMQRRLRQQAQRAVSAGSATNLLADLQKALRRQAQLLQAQNLQLQQEMQEREQAQQALRLEQQKSEQLLLNILPRAVVDKLKQLEGSLAERFDDVTILFADIVNFTPLAAQISPLELVNWLNQIFSAFDRLAEQYQLEKIKTIGDAYMVVGGLPLPRPDHAEAIMEMALAMQEAAAHITRNDGQKFELRIGINTGPVVAGVIGIKKFSYDLWGDAVNIASRMESHGVPGKIQITEATYQHLKHRYTFEEVGQVMVKGHGYLTTYQYSGPEQKA</sequence>
<dbReference type="InterPro" id="IPR011006">
    <property type="entry name" value="CheY-like_superfamily"/>
</dbReference>
<comment type="similarity">
    <text evidence="7">Belongs to the adenylyl cyclase class-4/guanylyl cyclase family.</text>
</comment>
<comment type="caution">
    <text evidence="10">The sequence shown here is derived from an EMBL/GenBank/DDBJ whole genome shotgun (WGS) entry which is preliminary data.</text>
</comment>
<dbReference type="SUPFAM" id="SSF52172">
    <property type="entry name" value="CheY-like"/>
    <property type="match status" value="1"/>
</dbReference>
<dbReference type="InterPro" id="IPR001054">
    <property type="entry name" value="A/G_cyclase"/>
</dbReference>
<feature type="domain" description="Guanylate cyclase" evidence="9">
    <location>
        <begin position="232"/>
        <end position="359"/>
    </location>
</feature>
<evidence type="ECO:0000256" key="6">
    <source>
        <dbReference type="ARBA" id="ARBA00023239"/>
    </source>
</evidence>
<keyword evidence="8" id="KW-0175">Coiled coil</keyword>
<dbReference type="Pfam" id="PF00211">
    <property type="entry name" value="Guanylate_cyc"/>
    <property type="match status" value="1"/>
</dbReference>
<keyword evidence="11" id="KW-1185">Reference proteome</keyword>
<evidence type="ECO:0000313" key="11">
    <source>
        <dbReference type="Proteomes" id="UP001482513"/>
    </source>
</evidence>
<evidence type="ECO:0000259" key="9">
    <source>
        <dbReference type="PROSITE" id="PS50125"/>
    </source>
</evidence>
<keyword evidence="5" id="KW-0472">Membrane</keyword>
<dbReference type="Proteomes" id="UP001482513">
    <property type="component" value="Unassembled WGS sequence"/>
</dbReference>
<dbReference type="PANTHER" id="PTHR11920">
    <property type="entry name" value="GUANYLYL CYCLASE"/>
    <property type="match status" value="1"/>
</dbReference>
<feature type="coiled-coil region" evidence="8">
    <location>
        <begin position="159"/>
        <end position="207"/>
    </location>
</feature>
<dbReference type="SMART" id="SM00044">
    <property type="entry name" value="CYCc"/>
    <property type="match status" value="1"/>
</dbReference>
<evidence type="ECO:0000256" key="4">
    <source>
        <dbReference type="ARBA" id="ARBA00022989"/>
    </source>
</evidence>
<dbReference type="PROSITE" id="PS50125">
    <property type="entry name" value="GUANYLATE_CYCLASE_2"/>
    <property type="match status" value="1"/>
</dbReference>
<proteinExistence type="inferred from homology"/>
<evidence type="ECO:0000256" key="8">
    <source>
        <dbReference type="SAM" id="Coils"/>
    </source>
</evidence>
<evidence type="ECO:0000256" key="5">
    <source>
        <dbReference type="ARBA" id="ARBA00023136"/>
    </source>
</evidence>
<evidence type="ECO:0000256" key="7">
    <source>
        <dbReference type="RuleBase" id="RU000405"/>
    </source>
</evidence>
<dbReference type="InterPro" id="IPR018297">
    <property type="entry name" value="A/G_cyclase_CS"/>
</dbReference>
<gene>
    <name evidence="10" type="ORF">NC992_00745</name>
</gene>
<dbReference type="PROSITE" id="PS00452">
    <property type="entry name" value="GUANYLATE_CYCLASE_1"/>
    <property type="match status" value="1"/>
</dbReference>
<dbReference type="Gene3D" id="3.40.50.2300">
    <property type="match status" value="1"/>
</dbReference>
<protein>
    <submittedName>
        <fullName evidence="10">Adenylate/guanylate cyclase domain-containing response regulator</fullName>
    </submittedName>
</protein>
<keyword evidence="4" id="KW-1133">Transmembrane helix</keyword>
<comment type="subcellular location">
    <subcellularLocation>
        <location evidence="1">Membrane</location>
    </subcellularLocation>
</comment>
<accession>A0ABV0JXY8</accession>
<dbReference type="SUPFAM" id="SSF55073">
    <property type="entry name" value="Nucleotide cyclase"/>
    <property type="match status" value="1"/>
</dbReference>